<organism evidence="2 3">
    <name type="scientific">Paenibacillus borealis</name>
    <dbReference type="NCBI Taxonomy" id="160799"/>
    <lineage>
        <taxon>Bacteria</taxon>
        <taxon>Bacillati</taxon>
        <taxon>Bacillota</taxon>
        <taxon>Bacilli</taxon>
        <taxon>Bacillales</taxon>
        <taxon>Paenibacillaceae</taxon>
        <taxon>Paenibacillus</taxon>
    </lineage>
</organism>
<comment type="caution">
    <text evidence="2">The sequence shown here is derived from an EMBL/GenBank/DDBJ whole genome shotgun (WGS) entry which is preliminary data.</text>
</comment>
<dbReference type="InterPro" id="IPR012854">
    <property type="entry name" value="Cu_amine_oxidase-like_N"/>
</dbReference>
<dbReference type="Gene3D" id="2.130.10.30">
    <property type="entry name" value="Regulator of chromosome condensation 1/beta-lactamase-inhibitor protein II"/>
    <property type="match status" value="1"/>
</dbReference>
<protein>
    <recommendedName>
        <fullName evidence="1">Copper amine oxidase-like N-terminal domain-containing protein</fullName>
    </recommendedName>
</protein>
<sequence length="515" mass="55579">MHASAAGTAETAATTAAAKVQATAGIKSYGPEYLIKNDGSLWIWGGTKSVPTLLPGLKDVQAAYGFGLQAGGLAVTRDNAVWRWQTNPKTLAVEVTPVQELTKVTALSTLWSRYIAIDGNGAVFSSPRVSDEDKSPLYTVVPGIDNVAAVNGYNEWDGNKGWERINFLKKDGTVWTSRDELSTFEPVQNLTGILQLTQQYALKKDGTLWTWPIQSYDSANSGKPFPSVLSASRVSGLTDIRSIHGNSRTMLAVDAQSRLWFWGSTVTGWSDGTTYHEQKVPVCLTGIKNVTGAYFMERSIVALTADGKAYTASLEGDSMSADAKFTLLASDITSIQEGERHLILQKKDGALLGWGVNKDGQLGYGEYEFSYKTPVPVQKPIAVSLNGERVTLTNGVITRGGQNFIPLRSLFDKMGANVSYKEDTKSVPSGKAGGTTTTVDKKVTITRAAGDKPAISITINSVTGATTVNNKTVTLETPPFVVYGTIYLPLRFISEQLGASVNWMPQEEEIAITYK</sequence>
<dbReference type="Pfam" id="PF00415">
    <property type="entry name" value="RCC1"/>
    <property type="match status" value="1"/>
</dbReference>
<dbReference type="Gene3D" id="3.30.457.10">
    <property type="entry name" value="Copper amine oxidase-like, N-terminal domain"/>
    <property type="match status" value="1"/>
</dbReference>
<dbReference type="Proteomes" id="UP000187412">
    <property type="component" value="Unassembled WGS sequence"/>
</dbReference>
<evidence type="ECO:0000259" key="1">
    <source>
        <dbReference type="Pfam" id="PF07833"/>
    </source>
</evidence>
<dbReference type="Pfam" id="PF07833">
    <property type="entry name" value="Cu_amine_oxidN1"/>
    <property type="match status" value="1"/>
</dbReference>
<gene>
    <name evidence="2" type="ORF">BSK56_18595</name>
</gene>
<evidence type="ECO:0000313" key="3">
    <source>
        <dbReference type="Proteomes" id="UP000187412"/>
    </source>
</evidence>
<dbReference type="SUPFAM" id="SSF55383">
    <property type="entry name" value="Copper amine oxidase, domain N"/>
    <property type="match status" value="1"/>
</dbReference>
<reference evidence="2 3" key="1">
    <citation type="submission" date="2016-10" db="EMBL/GenBank/DDBJ databases">
        <title>Paenibacillus species isolates.</title>
        <authorList>
            <person name="Beno S.M."/>
        </authorList>
    </citation>
    <scope>NUCLEOTIDE SEQUENCE [LARGE SCALE GENOMIC DNA]</scope>
    <source>
        <strain evidence="2 3">FSL H7-0744</strain>
    </source>
</reference>
<dbReference type="SUPFAM" id="SSF50985">
    <property type="entry name" value="RCC1/BLIP-II"/>
    <property type="match status" value="1"/>
</dbReference>
<dbReference type="InterPro" id="IPR009091">
    <property type="entry name" value="RCC1/BLIP-II"/>
</dbReference>
<name>A0ABX3H6T1_PAEBO</name>
<accession>A0ABX3H6T1</accession>
<proteinExistence type="predicted"/>
<dbReference type="EMBL" id="MPTB01000024">
    <property type="protein sequence ID" value="OMD45756.1"/>
    <property type="molecule type" value="Genomic_DNA"/>
</dbReference>
<evidence type="ECO:0000313" key="2">
    <source>
        <dbReference type="EMBL" id="OMD45756.1"/>
    </source>
</evidence>
<keyword evidence="3" id="KW-1185">Reference proteome</keyword>
<dbReference type="InterPro" id="IPR000408">
    <property type="entry name" value="Reg_chr_condens"/>
</dbReference>
<dbReference type="InterPro" id="IPR036582">
    <property type="entry name" value="Mao_N_sf"/>
</dbReference>
<feature type="domain" description="Copper amine oxidase-like N-terminal" evidence="1">
    <location>
        <begin position="385"/>
        <end position="512"/>
    </location>
</feature>